<keyword evidence="2" id="KW-1185">Reference proteome</keyword>
<dbReference type="HOGENOM" id="CLU_1496231_0_0_1"/>
<proteinExistence type="predicted"/>
<evidence type="ECO:0000313" key="1">
    <source>
        <dbReference type="EMBL" id="CCM05664.1"/>
    </source>
</evidence>
<dbReference type="EMBL" id="HE797199">
    <property type="protein sequence ID" value="CCM05664.1"/>
    <property type="molecule type" value="Genomic_DNA"/>
</dbReference>
<organism evidence="1 2">
    <name type="scientific">Fibroporia radiculosa</name>
    <dbReference type="NCBI Taxonomy" id="599839"/>
    <lineage>
        <taxon>Eukaryota</taxon>
        <taxon>Fungi</taxon>
        <taxon>Dikarya</taxon>
        <taxon>Basidiomycota</taxon>
        <taxon>Agaricomycotina</taxon>
        <taxon>Agaricomycetes</taxon>
        <taxon>Polyporales</taxon>
        <taxon>Fibroporiaceae</taxon>
        <taxon>Fibroporia</taxon>
    </lineage>
</organism>
<sequence>MAPIPRPVCGKGGITSLQDAMGLSADPGTFDAIKKCLRELSKDILDEGHPFGQQDPAKWETFVQKAVARHPLFRRYKNQWPIKWYMRKCLGHTSYNARQQCKLDQSAGVVISGAMVPASPQSDSKYEPECHRVSSKEVTVGNNVRMVVAGEAATPSCVKEFVAWLRSRCIDLSRASKRQA</sequence>
<evidence type="ECO:0000313" key="2">
    <source>
        <dbReference type="Proteomes" id="UP000006352"/>
    </source>
</evidence>
<dbReference type="AlphaFoldDB" id="J4H4V8"/>
<accession>J4H4V8</accession>
<dbReference type="GeneID" id="24100575"/>
<protein>
    <submittedName>
        <fullName evidence="1">Uncharacterized protein</fullName>
    </submittedName>
</protein>
<name>J4H4V8_9APHY</name>
<dbReference type="Proteomes" id="UP000006352">
    <property type="component" value="Unassembled WGS sequence"/>
</dbReference>
<dbReference type="OrthoDB" id="2752979at2759"/>
<dbReference type="RefSeq" id="XP_012184947.1">
    <property type="nucleotide sequence ID" value="XM_012329557.1"/>
</dbReference>
<dbReference type="InParanoid" id="J4H4V8"/>
<gene>
    <name evidence="1" type="ORF">FIBRA_07894</name>
</gene>
<reference evidence="1 2" key="1">
    <citation type="journal article" date="2012" name="Appl. Environ. Microbiol.">
        <title>Short-read sequencing for genomic analysis of the brown rot fungus Fibroporia radiculosa.</title>
        <authorList>
            <person name="Tang J.D."/>
            <person name="Perkins A.D."/>
            <person name="Sonstegard T.S."/>
            <person name="Schroeder S.G."/>
            <person name="Burgess S.C."/>
            <person name="Diehl S.V."/>
        </authorList>
    </citation>
    <scope>NUCLEOTIDE SEQUENCE [LARGE SCALE GENOMIC DNA]</scope>
    <source>
        <strain evidence="1 2">TFFH 294</strain>
    </source>
</reference>